<proteinExistence type="inferred from homology"/>
<keyword evidence="3" id="KW-0808">Transferase</keyword>
<evidence type="ECO:0000313" key="4">
    <source>
        <dbReference type="Proteomes" id="UP000290244"/>
    </source>
</evidence>
<dbReference type="RefSeq" id="WP_130601026.1">
    <property type="nucleotide sequence ID" value="NZ_CP034759.1"/>
</dbReference>
<evidence type="ECO:0000313" key="3">
    <source>
        <dbReference type="EMBL" id="QBG35647.1"/>
    </source>
</evidence>
<keyword evidence="1" id="KW-0413">Isomerase</keyword>
<gene>
    <name evidence="3" type="ORF">EMK97_07960</name>
</gene>
<keyword evidence="4" id="KW-1185">Reference proteome</keyword>
<organism evidence="3 4">
    <name type="scientific">Litorilituus sediminis</name>
    <dbReference type="NCBI Taxonomy" id="718192"/>
    <lineage>
        <taxon>Bacteria</taxon>
        <taxon>Pseudomonadati</taxon>
        <taxon>Pseudomonadota</taxon>
        <taxon>Gammaproteobacteria</taxon>
        <taxon>Alteromonadales</taxon>
        <taxon>Colwelliaceae</taxon>
        <taxon>Litorilituus</taxon>
    </lineage>
</organism>
<dbReference type="EMBL" id="CP034759">
    <property type="protein sequence ID" value="QBG35647.1"/>
    <property type="molecule type" value="Genomic_DNA"/>
</dbReference>
<accession>A0A4P6P885</accession>
<dbReference type="Pfam" id="PF02350">
    <property type="entry name" value="Epimerase_2"/>
    <property type="match status" value="1"/>
</dbReference>
<dbReference type="Gene3D" id="3.40.50.12580">
    <property type="match status" value="1"/>
</dbReference>
<dbReference type="OrthoDB" id="6212418at2"/>
<dbReference type="GO" id="GO:0016853">
    <property type="term" value="F:isomerase activity"/>
    <property type="evidence" value="ECO:0007669"/>
    <property type="project" value="UniProtKB-KW"/>
</dbReference>
<comment type="similarity">
    <text evidence="1">Belongs to the UDP-N-acetylglucosamine 2-epimerase family.</text>
</comment>
<dbReference type="InterPro" id="IPR043148">
    <property type="entry name" value="TagF_C"/>
</dbReference>
<evidence type="ECO:0000256" key="1">
    <source>
        <dbReference type="RuleBase" id="RU003513"/>
    </source>
</evidence>
<evidence type="ECO:0000259" key="2">
    <source>
        <dbReference type="Pfam" id="PF02350"/>
    </source>
</evidence>
<feature type="domain" description="UDP-N-acetylglucosamine 2-epimerase" evidence="2">
    <location>
        <begin position="179"/>
        <end position="320"/>
    </location>
</feature>
<dbReference type="KEGG" id="lsd:EMK97_07960"/>
<name>A0A4P6P885_9GAMM</name>
<dbReference type="PIRSF" id="PIRSF028458">
    <property type="entry name" value="UCP028458_glyceroPtfrase"/>
    <property type="match status" value="1"/>
</dbReference>
<protein>
    <submittedName>
        <fullName evidence="3">CDP-glycerol--glycerophosphate glycerophosphotransferase</fullName>
    </submittedName>
</protein>
<dbReference type="InterPro" id="IPR016886">
    <property type="entry name" value="UCP028458_glyceroPtfrase"/>
</dbReference>
<sequence>MKNYLLYLSENYSFKILRPLQAEIRKRGDQAKWFVEGSNVNLDYFKEDEALLTSVEEVNAYNPVAVFFPGNLAPGFIPGLKISLFHGFIGGKQRQKDGENYFYIIRDCFDMYCTHGPSSTTHFKTLAQKHKYFDVVETGFCTMDPYYNPNLRDGFIELEKKDDKPIVLFSSTFSPRVTQAPRLLKTIEALSKNSPWRWWVTFHPKMAQETVDAYKAIQHDNLTFIETDNLIPYMEQADIMLADFSSMITDFILLNKPVVTFRNPDGLEHLINVDDEDKIEGAITQALTKPSDLMAKIAKFSKETHPYTDGKSSERVINAVEHKLQNPSKVKKPFNIIRNLKLRKKMSYWKF</sequence>
<dbReference type="GO" id="GO:0016740">
    <property type="term" value="F:transferase activity"/>
    <property type="evidence" value="ECO:0007669"/>
    <property type="project" value="UniProtKB-KW"/>
</dbReference>
<reference evidence="3 4" key="1">
    <citation type="submission" date="2018-12" db="EMBL/GenBank/DDBJ databases">
        <title>Complete genome of Litorilituus sediminis.</title>
        <authorList>
            <person name="Liu A."/>
            <person name="Rong J."/>
        </authorList>
    </citation>
    <scope>NUCLEOTIDE SEQUENCE [LARGE SCALE GENOMIC DNA]</scope>
    <source>
        <strain evidence="3 4">JCM 17549</strain>
    </source>
</reference>
<dbReference type="InterPro" id="IPR003331">
    <property type="entry name" value="UDP_GlcNAc_Epimerase_2_dom"/>
</dbReference>
<dbReference type="SUPFAM" id="SSF53756">
    <property type="entry name" value="UDP-Glycosyltransferase/glycogen phosphorylase"/>
    <property type="match status" value="1"/>
</dbReference>
<dbReference type="AlphaFoldDB" id="A0A4P6P885"/>
<dbReference type="Proteomes" id="UP000290244">
    <property type="component" value="Chromosome"/>
</dbReference>